<reference evidence="2" key="1">
    <citation type="journal article" date="2015" name="J. Biotechnol.">
        <title>Complete genome sequence of Streptomyces ambofaciens ATCC 23877, the spiramycin producer.</title>
        <authorList>
            <person name="Thibessard A."/>
            <person name="Haas D."/>
            <person name="Gerbaud C."/>
            <person name="Aigle B."/>
            <person name="Lautru S."/>
            <person name="Pernodet J.L."/>
            <person name="Leblond P."/>
        </authorList>
    </citation>
    <scope>NUCLEOTIDE SEQUENCE [LARGE SCALE GENOMIC DNA]</scope>
    <source>
        <strain evidence="2">ATCC 23877 / 3486 / DSM 40053 / JCM 4204 / NBRC 12836 / NRRL B-2516</strain>
    </source>
</reference>
<accession>A0A0K2B299</accession>
<dbReference type="EMBL" id="CP012382">
    <property type="protein sequence ID" value="AKZ59217.1"/>
    <property type="molecule type" value="Genomic_DNA"/>
</dbReference>
<evidence type="ECO:0000313" key="1">
    <source>
        <dbReference type="EMBL" id="AKZ59217.1"/>
    </source>
</evidence>
<gene>
    <name evidence="1" type="ORF">SAM23877_6172</name>
</gene>
<proteinExistence type="predicted"/>
<evidence type="ECO:0000313" key="2">
    <source>
        <dbReference type="Proteomes" id="UP000061018"/>
    </source>
</evidence>
<name>A0A0K2B299_STRA7</name>
<sequence length="65" mass="7195">MPVLTIPARDIRQGDRFSLHGFRRTASDGAWPWGDHSVSLTFEDGGYALVSDDTEFVVNRDGEAV</sequence>
<dbReference type="AlphaFoldDB" id="A0A0K2B299"/>
<organism evidence="1 2">
    <name type="scientific">Streptomyces ambofaciens (strain ATCC 23877 / 3486 / DSM 40053 / JCM 4204 / NBRC 12836 / NRRL B-2516)</name>
    <dbReference type="NCBI Taxonomy" id="278992"/>
    <lineage>
        <taxon>Bacteria</taxon>
        <taxon>Bacillati</taxon>
        <taxon>Actinomycetota</taxon>
        <taxon>Actinomycetes</taxon>
        <taxon>Kitasatosporales</taxon>
        <taxon>Streptomycetaceae</taxon>
        <taxon>Streptomyces</taxon>
    </lineage>
</organism>
<protein>
    <submittedName>
        <fullName evidence="1">Uncharacterized protein</fullName>
    </submittedName>
</protein>
<dbReference type="Proteomes" id="UP000061018">
    <property type="component" value="Chromosome"/>
</dbReference>
<dbReference type="RefSeq" id="WP_053139538.1">
    <property type="nucleotide sequence ID" value="NZ_CP012382.1"/>
</dbReference>
<dbReference type="KEGG" id="samb:SAM23877_6172"/>